<dbReference type="Gene3D" id="3.40.109.10">
    <property type="entry name" value="NADH Oxidase"/>
    <property type="match status" value="1"/>
</dbReference>
<feature type="compositionally biased region" description="Basic and acidic residues" evidence="1">
    <location>
        <begin position="75"/>
        <end position="90"/>
    </location>
</feature>
<dbReference type="SUPFAM" id="SSF55469">
    <property type="entry name" value="FMN-dependent nitroreductase-like"/>
    <property type="match status" value="1"/>
</dbReference>
<reference evidence="2 3" key="1">
    <citation type="submission" date="2020-03" db="EMBL/GenBank/DDBJ databases">
        <title>Whole genome shotgun sequence of Phytohabitans rumicis NBRC 108638.</title>
        <authorList>
            <person name="Komaki H."/>
            <person name="Tamura T."/>
        </authorList>
    </citation>
    <scope>NUCLEOTIDE SEQUENCE [LARGE SCALE GENOMIC DNA]</scope>
    <source>
        <strain evidence="2 3">NBRC 108638</strain>
    </source>
</reference>
<accession>A0A6V8LMA6</accession>
<dbReference type="AlphaFoldDB" id="A0A6V8LMA6"/>
<dbReference type="EMBL" id="BLPG01000003">
    <property type="protein sequence ID" value="GFJ96670.1"/>
    <property type="molecule type" value="Genomic_DNA"/>
</dbReference>
<dbReference type="Proteomes" id="UP000482960">
    <property type="component" value="Unassembled WGS sequence"/>
</dbReference>
<evidence type="ECO:0000256" key="1">
    <source>
        <dbReference type="SAM" id="MobiDB-lite"/>
    </source>
</evidence>
<reference evidence="2 3" key="2">
    <citation type="submission" date="2020-03" db="EMBL/GenBank/DDBJ databases">
        <authorList>
            <person name="Ichikawa N."/>
            <person name="Kimura A."/>
            <person name="Kitahashi Y."/>
            <person name="Uohara A."/>
        </authorList>
    </citation>
    <scope>NUCLEOTIDE SEQUENCE [LARGE SCALE GENOMIC DNA]</scope>
    <source>
        <strain evidence="2 3">NBRC 108638</strain>
    </source>
</reference>
<gene>
    <name evidence="2" type="ORF">Prum_103120</name>
</gene>
<proteinExistence type="predicted"/>
<name>A0A6V8LMA6_9ACTN</name>
<keyword evidence="3" id="KW-1185">Reference proteome</keyword>
<sequence length="90" mass="9504">MLGTPADTAADQITAGLALQRVLLTATNAGLATSMLSQPIEVPAARERLRTGLGRFGAPQMVLRIGYGQPGWPTPRREPDDVTDEPGHLA</sequence>
<dbReference type="GO" id="GO:0016491">
    <property type="term" value="F:oxidoreductase activity"/>
    <property type="evidence" value="ECO:0007669"/>
    <property type="project" value="InterPro"/>
</dbReference>
<evidence type="ECO:0000313" key="3">
    <source>
        <dbReference type="Proteomes" id="UP000482960"/>
    </source>
</evidence>
<evidence type="ECO:0008006" key="4">
    <source>
        <dbReference type="Google" id="ProtNLM"/>
    </source>
</evidence>
<organism evidence="2 3">
    <name type="scientific">Phytohabitans rumicis</name>
    <dbReference type="NCBI Taxonomy" id="1076125"/>
    <lineage>
        <taxon>Bacteria</taxon>
        <taxon>Bacillati</taxon>
        <taxon>Actinomycetota</taxon>
        <taxon>Actinomycetes</taxon>
        <taxon>Micromonosporales</taxon>
        <taxon>Micromonosporaceae</taxon>
    </lineage>
</organism>
<feature type="region of interest" description="Disordered" evidence="1">
    <location>
        <begin position="67"/>
        <end position="90"/>
    </location>
</feature>
<comment type="caution">
    <text evidence="2">The sequence shown here is derived from an EMBL/GenBank/DDBJ whole genome shotgun (WGS) entry which is preliminary data.</text>
</comment>
<protein>
    <recommendedName>
        <fullName evidence="4">Nitroreductase domain-containing protein</fullName>
    </recommendedName>
</protein>
<evidence type="ECO:0000313" key="2">
    <source>
        <dbReference type="EMBL" id="GFJ96670.1"/>
    </source>
</evidence>
<dbReference type="InterPro" id="IPR000415">
    <property type="entry name" value="Nitroreductase-like"/>
</dbReference>